<dbReference type="GO" id="GO:0022841">
    <property type="term" value="F:potassium ion leak channel activity"/>
    <property type="evidence" value="ECO:0007669"/>
    <property type="project" value="TreeGrafter"/>
</dbReference>
<evidence type="ECO:0000256" key="1">
    <source>
        <dbReference type="ARBA" id="ARBA00004141"/>
    </source>
</evidence>
<feature type="transmembrane region" description="Helical" evidence="9">
    <location>
        <begin position="93"/>
        <end position="116"/>
    </location>
</feature>
<keyword evidence="3 9" id="KW-0812">Transmembrane</keyword>
<sequence>MNDLDVDDTMQEAAQDVEHNGDKDGRQEAQEEENDFLDPNRWWFASTACPLIAGTFGPMANAFSVCALVEKWRVYIPPGGDEDDGLTVEDPKWLIAINTVSLVFALAANMSLLLNMAQRLSFAIAQPITIVGWFMSSILLVVLVALASTSIFRTQPDSEHALTQAFYYGIIAAGLYFIIASLMVITVAGAYRGHYPKEFRLTTSQRTLMLQTIGFVVYLLLGALIFSKVEGWQYLDAVYWADFTLLTIGIGGKFVPTTHTGRSLLFPFAIGGIIMVGLVVSSVRSLVLERGKAKLSARFRETKRQKVIKSVDMDNRTIRVGIFEKIDFSEKGFSESQRREQEFRVMRRVQEKAERNRRYSALAISSAASITLWFVGALVFMKAEQLQGWSYFVSLYFAYTSLLTIGYGDITVTSNFGKAFFVFWSLLAVPTLTILISNMGDTVIKEFKDLTIWIGSLTVLPDEKGVYAAFKVALKRIRLGKFYKSNDEMIATSDKSKQTRLDRLAEHVEENELVEAEEAGEHGDTLQRDIHFYHFVLAKEIRQLMRDTDVSPPKQYTYQEWSYYLRLIGEDEDDASRHRKPKIETKRSKQQETHNIAAADGGNNGNGDQLTWSWLGIRSPLMGNKSEAQWLLERLSETLVAEMHKMKSPAKERDEPPPISMSNLKDRTGSEDSNPTQLLEKGINSAEVRRRGHAG</sequence>
<keyword evidence="12" id="KW-1185">Reference proteome</keyword>
<organism evidence="11 12">
    <name type="scientific">Pleomassaria siparia CBS 279.74</name>
    <dbReference type="NCBI Taxonomy" id="1314801"/>
    <lineage>
        <taxon>Eukaryota</taxon>
        <taxon>Fungi</taxon>
        <taxon>Dikarya</taxon>
        <taxon>Ascomycota</taxon>
        <taxon>Pezizomycotina</taxon>
        <taxon>Dothideomycetes</taxon>
        <taxon>Pleosporomycetidae</taxon>
        <taxon>Pleosporales</taxon>
        <taxon>Pleomassariaceae</taxon>
        <taxon>Pleomassaria</taxon>
    </lineage>
</organism>
<dbReference type="PANTHER" id="PTHR11003">
    <property type="entry name" value="POTASSIUM CHANNEL, SUBFAMILY K"/>
    <property type="match status" value="1"/>
</dbReference>
<feature type="compositionally biased region" description="Basic and acidic residues" evidence="8">
    <location>
        <begin position="644"/>
        <end position="656"/>
    </location>
</feature>
<feature type="transmembrane region" description="Helical" evidence="9">
    <location>
        <begin position="165"/>
        <end position="188"/>
    </location>
</feature>
<evidence type="ECO:0000256" key="3">
    <source>
        <dbReference type="ARBA" id="ARBA00022692"/>
    </source>
</evidence>
<protein>
    <submittedName>
        <fullName evidence="11">Voltage-gated potassium channel</fullName>
    </submittedName>
</protein>
<feature type="transmembrane region" description="Helical" evidence="9">
    <location>
        <begin position="389"/>
        <end position="407"/>
    </location>
</feature>
<dbReference type="Pfam" id="PF07885">
    <property type="entry name" value="Ion_trans_2"/>
    <property type="match status" value="2"/>
</dbReference>
<evidence type="ECO:0000256" key="8">
    <source>
        <dbReference type="SAM" id="MobiDB-lite"/>
    </source>
</evidence>
<feature type="transmembrane region" description="Helical" evidence="9">
    <location>
        <begin position="128"/>
        <end position="153"/>
    </location>
</feature>
<accession>A0A6G1KA61</accession>
<feature type="compositionally biased region" description="Basic and acidic residues" evidence="8">
    <location>
        <begin position="16"/>
        <end position="29"/>
    </location>
</feature>
<name>A0A6G1KA61_9PLEO</name>
<comment type="subcellular location">
    <subcellularLocation>
        <location evidence="1">Membrane</location>
        <topology evidence="1">Multi-pass membrane protein</topology>
    </subcellularLocation>
</comment>
<evidence type="ECO:0000313" key="12">
    <source>
        <dbReference type="Proteomes" id="UP000799428"/>
    </source>
</evidence>
<dbReference type="PANTHER" id="PTHR11003:SF301">
    <property type="entry name" value="POTASSIUM CHANNEL PROTEIN"/>
    <property type="match status" value="1"/>
</dbReference>
<dbReference type="InterPro" id="IPR013099">
    <property type="entry name" value="K_chnl_dom"/>
</dbReference>
<evidence type="ECO:0000256" key="9">
    <source>
        <dbReference type="SAM" id="Phobius"/>
    </source>
</evidence>
<reference evidence="11" key="1">
    <citation type="journal article" date="2020" name="Stud. Mycol.">
        <title>101 Dothideomycetes genomes: a test case for predicting lifestyles and emergence of pathogens.</title>
        <authorList>
            <person name="Haridas S."/>
            <person name="Albert R."/>
            <person name="Binder M."/>
            <person name="Bloem J."/>
            <person name="Labutti K."/>
            <person name="Salamov A."/>
            <person name="Andreopoulos B."/>
            <person name="Baker S."/>
            <person name="Barry K."/>
            <person name="Bills G."/>
            <person name="Bluhm B."/>
            <person name="Cannon C."/>
            <person name="Castanera R."/>
            <person name="Culley D."/>
            <person name="Daum C."/>
            <person name="Ezra D."/>
            <person name="Gonzalez J."/>
            <person name="Henrissat B."/>
            <person name="Kuo A."/>
            <person name="Liang C."/>
            <person name="Lipzen A."/>
            <person name="Lutzoni F."/>
            <person name="Magnuson J."/>
            <person name="Mondo S."/>
            <person name="Nolan M."/>
            <person name="Ohm R."/>
            <person name="Pangilinan J."/>
            <person name="Park H.-J."/>
            <person name="Ramirez L."/>
            <person name="Alfaro M."/>
            <person name="Sun H."/>
            <person name="Tritt A."/>
            <person name="Yoshinaga Y."/>
            <person name="Zwiers L.-H."/>
            <person name="Turgeon B."/>
            <person name="Goodwin S."/>
            <person name="Spatafora J."/>
            <person name="Crous P."/>
            <person name="Grigoriev I."/>
        </authorList>
    </citation>
    <scope>NUCLEOTIDE SEQUENCE</scope>
    <source>
        <strain evidence="11">CBS 279.74</strain>
    </source>
</reference>
<proteinExistence type="predicted"/>
<dbReference type="GO" id="GO:0005886">
    <property type="term" value="C:plasma membrane"/>
    <property type="evidence" value="ECO:0007669"/>
    <property type="project" value="TreeGrafter"/>
</dbReference>
<dbReference type="FunFam" id="1.10.287.70:FF:000170">
    <property type="entry name" value="Outward-rectifier potassium channel TOK1"/>
    <property type="match status" value="1"/>
</dbReference>
<dbReference type="GO" id="GO:0030322">
    <property type="term" value="P:stabilization of membrane potential"/>
    <property type="evidence" value="ECO:0007669"/>
    <property type="project" value="TreeGrafter"/>
</dbReference>
<feature type="domain" description="Potassium channel" evidence="10">
    <location>
        <begin position="215"/>
        <end position="287"/>
    </location>
</feature>
<feature type="transmembrane region" description="Helical" evidence="9">
    <location>
        <begin position="208"/>
        <end position="226"/>
    </location>
</feature>
<keyword evidence="2" id="KW-0813">Transport</keyword>
<feature type="domain" description="Potassium channel" evidence="10">
    <location>
        <begin position="370"/>
        <end position="444"/>
    </location>
</feature>
<gene>
    <name evidence="11" type="ORF">K504DRAFT_407074</name>
</gene>
<dbReference type="SUPFAM" id="SSF81324">
    <property type="entry name" value="Voltage-gated potassium channels"/>
    <property type="match status" value="2"/>
</dbReference>
<keyword evidence="6 9" id="KW-0472">Membrane</keyword>
<feature type="region of interest" description="Disordered" evidence="8">
    <location>
        <begin position="575"/>
        <end position="604"/>
    </location>
</feature>
<feature type="compositionally biased region" description="Basic and acidic residues" evidence="8">
    <location>
        <begin position="582"/>
        <end position="592"/>
    </location>
</feature>
<dbReference type="Gene3D" id="1.10.287.70">
    <property type="match status" value="2"/>
</dbReference>
<evidence type="ECO:0000313" key="11">
    <source>
        <dbReference type="EMBL" id="KAF2709660.1"/>
    </source>
</evidence>
<dbReference type="OrthoDB" id="297496at2759"/>
<dbReference type="EMBL" id="MU005770">
    <property type="protein sequence ID" value="KAF2709660.1"/>
    <property type="molecule type" value="Genomic_DNA"/>
</dbReference>
<feature type="region of interest" description="Disordered" evidence="8">
    <location>
        <begin position="1"/>
        <end position="34"/>
    </location>
</feature>
<keyword evidence="4 9" id="KW-1133">Transmembrane helix</keyword>
<evidence type="ECO:0000259" key="10">
    <source>
        <dbReference type="Pfam" id="PF07885"/>
    </source>
</evidence>
<evidence type="ECO:0000256" key="5">
    <source>
        <dbReference type="ARBA" id="ARBA00023065"/>
    </source>
</evidence>
<feature type="compositionally biased region" description="Acidic residues" evidence="8">
    <location>
        <begin position="1"/>
        <end position="10"/>
    </location>
</feature>
<feature type="transmembrane region" description="Helical" evidence="9">
    <location>
        <begin position="264"/>
        <end position="287"/>
    </location>
</feature>
<dbReference type="GO" id="GO:0015271">
    <property type="term" value="F:outward rectifier potassium channel activity"/>
    <property type="evidence" value="ECO:0007669"/>
    <property type="project" value="TreeGrafter"/>
</dbReference>
<keyword evidence="5" id="KW-0406">Ion transport</keyword>
<keyword evidence="7 11" id="KW-0407">Ion channel</keyword>
<feature type="transmembrane region" description="Helical" evidence="9">
    <location>
        <begin position="361"/>
        <end position="383"/>
    </location>
</feature>
<feature type="transmembrane region" description="Helical" evidence="9">
    <location>
        <begin position="419"/>
        <end position="440"/>
    </location>
</feature>
<evidence type="ECO:0000256" key="7">
    <source>
        <dbReference type="ARBA" id="ARBA00023303"/>
    </source>
</evidence>
<evidence type="ECO:0000256" key="4">
    <source>
        <dbReference type="ARBA" id="ARBA00022989"/>
    </source>
</evidence>
<evidence type="ECO:0000256" key="6">
    <source>
        <dbReference type="ARBA" id="ARBA00023136"/>
    </source>
</evidence>
<dbReference type="AlphaFoldDB" id="A0A6G1KA61"/>
<evidence type="ECO:0000256" key="2">
    <source>
        <dbReference type="ARBA" id="ARBA00022448"/>
    </source>
</evidence>
<dbReference type="InterPro" id="IPR003280">
    <property type="entry name" value="2pore_dom_K_chnl"/>
</dbReference>
<dbReference type="Proteomes" id="UP000799428">
    <property type="component" value="Unassembled WGS sequence"/>
</dbReference>
<feature type="region of interest" description="Disordered" evidence="8">
    <location>
        <begin position="644"/>
        <end position="695"/>
    </location>
</feature>